<evidence type="ECO:0000313" key="2">
    <source>
        <dbReference type="EMBL" id="OAD68953.1"/>
    </source>
</evidence>
<name>A0A162TQB1_PHYB8</name>
<dbReference type="RefSeq" id="XP_018286993.1">
    <property type="nucleotide sequence ID" value="XM_018432370.1"/>
</dbReference>
<dbReference type="Proteomes" id="UP000077315">
    <property type="component" value="Unassembled WGS sequence"/>
</dbReference>
<dbReference type="VEuPathDB" id="FungiDB:PHYBLDRAFT_149955"/>
<organism evidence="2 3">
    <name type="scientific">Phycomyces blakesleeanus (strain ATCC 8743b / DSM 1359 / FGSC 10004 / NBRC 33097 / NRRL 1555)</name>
    <dbReference type="NCBI Taxonomy" id="763407"/>
    <lineage>
        <taxon>Eukaryota</taxon>
        <taxon>Fungi</taxon>
        <taxon>Fungi incertae sedis</taxon>
        <taxon>Mucoromycota</taxon>
        <taxon>Mucoromycotina</taxon>
        <taxon>Mucoromycetes</taxon>
        <taxon>Mucorales</taxon>
        <taxon>Phycomycetaceae</taxon>
        <taxon>Phycomyces</taxon>
    </lineage>
</organism>
<evidence type="ECO:0000313" key="3">
    <source>
        <dbReference type="Proteomes" id="UP000077315"/>
    </source>
</evidence>
<feature type="compositionally biased region" description="Low complexity" evidence="1">
    <location>
        <begin position="22"/>
        <end position="38"/>
    </location>
</feature>
<evidence type="ECO:0000256" key="1">
    <source>
        <dbReference type="SAM" id="MobiDB-lite"/>
    </source>
</evidence>
<dbReference type="EMBL" id="KV440993">
    <property type="protein sequence ID" value="OAD68953.1"/>
    <property type="molecule type" value="Genomic_DNA"/>
</dbReference>
<accession>A0A162TQB1</accession>
<keyword evidence="3" id="KW-1185">Reference proteome</keyword>
<dbReference type="GeneID" id="28993276"/>
<gene>
    <name evidence="2" type="ORF">PHYBLDRAFT_149955</name>
</gene>
<feature type="compositionally biased region" description="Polar residues" evidence="1">
    <location>
        <begin position="1"/>
        <end position="15"/>
    </location>
</feature>
<dbReference type="AlphaFoldDB" id="A0A162TQB1"/>
<feature type="region of interest" description="Disordered" evidence="1">
    <location>
        <begin position="1"/>
        <end position="41"/>
    </location>
</feature>
<proteinExistence type="predicted"/>
<dbReference type="InParanoid" id="A0A162TQB1"/>
<sequence>MSTQNVSKHNSTSSIPAKRQRSYSQESISISPESSKYSNDSFMDVDFCNCSADKLKTSFSNCDEEDDDIEILLDPSQLDIEGQFVYEMCSISTF</sequence>
<reference evidence="3" key="1">
    <citation type="submission" date="2015-06" db="EMBL/GenBank/DDBJ databases">
        <title>Expansion of signal transduction pathways in fungi by whole-genome duplication.</title>
        <authorList>
            <consortium name="DOE Joint Genome Institute"/>
            <person name="Corrochano L.M."/>
            <person name="Kuo A."/>
            <person name="Marcet-Houben M."/>
            <person name="Polaino S."/>
            <person name="Salamov A."/>
            <person name="Villalobos J.M."/>
            <person name="Alvarez M.I."/>
            <person name="Avalos J."/>
            <person name="Benito E.P."/>
            <person name="Benoit I."/>
            <person name="Burger G."/>
            <person name="Camino L.P."/>
            <person name="Canovas D."/>
            <person name="Cerda-Olmedo E."/>
            <person name="Cheng J.-F."/>
            <person name="Dominguez A."/>
            <person name="Elias M."/>
            <person name="Eslava A.P."/>
            <person name="Glaser F."/>
            <person name="Grimwood J."/>
            <person name="Gutierrez G."/>
            <person name="Heitman J."/>
            <person name="Henrissat B."/>
            <person name="Iturriaga E.A."/>
            <person name="Lang B.F."/>
            <person name="Lavin J.L."/>
            <person name="Lee S."/>
            <person name="Li W."/>
            <person name="Lindquist E."/>
            <person name="Lopez-Garcia S."/>
            <person name="Luque E.M."/>
            <person name="Marcos A.T."/>
            <person name="Martin J."/>
            <person name="McCluskey K."/>
            <person name="Medina H.R."/>
            <person name="Miralles-Duran A."/>
            <person name="Miyazaki A."/>
            <person name="Munoz-Torres E."/>
            <person name="Oguiza J.A."/>
            <person name="Ohm R."/>
            <person name="Olmedo M."/>
            <person name="Orejas M."/>
            <person name="Ortiz-Castellanos L."/>
            <person name="Pisabarro A.G."/>
            <person name="Rodriguez-Romero J."/>
            <person name="Ruiz-Herrera J."/>
            <person name="Ruiz-Vazquez R."/>
            <person name="Sanz C."/>
            <person name="Schackwitz W."/>
            <person name="Schmutz J."/>
            <person name="Shahriari M."/>
            <person name="Shelest E."/>
            <person name="Silva-Franco F."/>
            <person name="Soanes D."/>
            <person name="Syed K."/>
            <person name="Tagua V.G."/>
            <person name="Talbot N.J."/>
            <person name="Thon M."/>
            <person name="De vries R.P."/>
            <person name="Wiebenga A."/>
            <person name="Yadav J.S."/>
            <person name="Braun E.L."/>
            <person name="Baker S."/>
            <person name="Garre V."/>
            <person name="Horwitz B."/>
            <person name="Torres-Martinez S."/>
            <person name="Idnurm A."/>
            <person name="Herrera-Estrella A."/>
            <person name="Gabaldon T."/>
            <person name="Grigoriev I.V."/>
        </authorList>
    </citation>
    <scope>NUCLEOTIDE SEQUENCE [LARGE SCALE GENOMIC DNA]</scope>
    <source>
        <strain evidence="3">NRRL 1555(-)</strain>
    </source>
</reference>
<protein>
    <submittedName>
        <fullName evidence="2">Uncharacterized protein</fullName>
    </submittedName>
</protein>